<dbReference type="PANTHER" id="PTHR22916:SF51">
    <property type="entry name" value="GLYCOSYLTRANSFERASE EPSH-RELATED"/>
    <property type="match status" value="1"/>
</dbReference>
<evidence type="ECO:0000256" key="1">
    <source>
        <dbReference type="ARBA" id="ARBA00022676"/>
    </source>
</evidence>
<dbReference type="RefSeq" id="WP_145464552.1">
    <property type="nucleotide sequence ID" value="NZ_VNHC01000002.1"/>
</dbReference>
<dbReference type="SUPFAM" id="SSF53448">
    <property type="entry name" value="Nucleotide-diphospho-sugar transferases"/>
    <property type="match status" value="1"/>
</dbReference>
<dbReference type="Pfam" id="PF00535">
    <property type="entry name" value="Glycos_transf_2"/>
    <property type="match status" value="1"/>
</dbReference>
<keyword evidence="1" id="KW-0328">Glycosyltransferase</keyword>
<evidence type="ECO:0000259" key="3">
    <source>
        <dbReference type="Pfam" id="PF00535"/>
    </source>
</evidence>
<sequence>MPLISVIMPVYNVQDYVATAIESVLNQIDDLELIIVNDGSTDNSQKICEKYLFDNRVQIHTIKNSGLSVARNTGLALATGEFVYFMDSDDVLRNGFFELIHSILLNQRCDGISFSYEETNDEDIAEALLRPVTSITRNIKRNKIEILTDLMHECVEIMAWTYIVRRSILIKEDVRYTPGVLFEDCSYARFTDRFFSAL</sequence>
<comment type="caution">
    <text evidence="4">The sequence shown here is derived from an EMBL/GenBank/DDBJ whole genome shotgun (WGS) entry which is preliminary data.</text>
</comment>
<keyword evidence="2" id="KW-0808">Transferase</keyword>
<name>A0A9Q8N9M4_9LACO</name>
<dbReference type="InterPro" id="IPR029044">
    <property type="entry name" value="Nucleotide-diphossugar_trans"/>
</dbReference>
<organism evidence="4 5">
    <name type="scientific">Weissella cibaria</name>
    <dbReference type="NCBI Taxonomy" id="137591"/>
    <lineage>
        <taxon>Bacteria</taxon>
        <taxon>Bacillati</taxon>
        <taxon>Bacillota</taxon>
        <taxon>Bacilli</taxon>
        <taxon>Lactobacillales</taxon>
        <taxon>Lactobacillaceae</taxon>
        <taxon>Weissella</taxon>
    </lineage>
</organism>
<gene>
    <name evidence="4" type="ORF">FO435_10730</name>
</gene>
<evidence type="ECO:0000313" key="5">
    <source>
        <dbReference type="Proteomes" id="UP000320012"/>
    </source>
</evidence>
<evidence type="ECO:0000256" key="2">
    <source>
        <dbReference type="ARBA" id="ARBA00022679"/>
    </source>
</evidence>
<protein>
    <submittedName>
        <fullName evidence="4">Glycosyltransferase</fullName>
    </submittedName>
</protein>
<accession>A0A9Q8N9M4</accession>
<dbReference type="CDD" id="cd00761">
    <property type="entry name" value="Glyco_tranf_GTA_type"/>
    <property type="match status" value="1"/>
</dbReference>
<dbReference type="AlphaFoldDB" id="A0A9Q8N9M4"/>
<evidence type="ECO:0000313" key="4">
    <source>
        <dbReference type="EMBL" id="TVV28318.1"/>
    </source>
</evidence>
<dbReference type="GO" id="GO:0016757">
    <property type="term" value="F:glycosyltransferase activity"/>
    <property type="evidence" value="ECO:0007669"/>
    <property type="project" value="UniProtKB-KW"/>
</dbReference>
<dbReference type="EMBL" id="VNHC01000002">
    <property type="protein sequence ID" value="TVV28318.1"/>
    <property type="molecule type" value="Genomic_DNA"/>
</dbReference>
<dbReference type="Gene3D" id="3.90.550.10">
    <property type="entry name" value="Spore Coat Polysaccharide Biosynthesis Protein SpsA, Chain A"/>
    <property type="match status" value="1"/>
</dbReference>
<dbReference type="Proteomes" id="UP000320012">
    <property type="component" value="Unassembled WGS sequence"/>
</dbReference>
<proteinExistence type="predicted"/>
<feature type="domain" description="Glycosyltransferase 2-like" evidence="3">
    <location>
        <begin position="5"/>
        <end position="142"/>
    </location>
</feature>
<reference evidence="4 5" key="1">
    <citation type="submission" date="2019-07" db="EMBL/GenBank/DDBJ databases">
        <title>Genome sequence of Weissella cibaria GK1.</title>
        <authorList>
            <person name="Choi H.-J."/>
        </authorList>
    </citation>
    <scope>NUCLEOTIDE SEQUENCE [LARGE SCALE GENOMIC DNA]</scope>
    <source>
        <strain evidence="4 5">GK1</strain>
    </source>
</reference>
<dbReference type="InterPro" id="IPR001173">
    <property type="entry name" value="Glyco_trans_2-like"/>
</dbReference>
<dbReference type="PANTHER" id="PTHR22916">
    <property type="entry name" value="GLYCOSYLTRANSFERASE"/>
    <property type="match status" value="1"/>
</dbReference>